<protein>
    <submittedName>
        <fullName evidence="1">Uncharacterized protein</fullName>
    </submittedName>
</protein>
<dbReference type="STRING" id="351656.Xvie_00375"/>
<reference evidence="1 2" key="1">
    <citation type="submission" date="2016-10" db="EMBL/GenBank/DDBJ databases">
        <title>Systematic genetic and metabolomic analysis of Xenorhabdus and Photorhabdus spp., highlights the requirements for a dual symbiotic and pathogenic life style.</title>
        <authorList>
            <person name="Tobias N.J."/>
            <person name="Wolff H."/>
            <person name="Djahanschiri B."/>
            <person name="Pidot S.J."/>
            <person name="Stinear T.P."/>
            <person name="Ebersberger I."/>
            <person name="Bode H.B."/>
        </authorList>
    </citation>
    <scope>NUCLEOTIDE SEQUENCE [LARGE SCALE GENOMIC DNA]</scope>
    <source>
        <strain evidence="1 2">DSM 22392</strain>
    </source>
</reference>
<sequence>MFVIVSQQTRNNKFCTDCSGVSGTAFFICPTNLTNPSDFKRPLKGSVDVRSQMMSESQ</sequence>
<dbReference type="EMBL" id="MUBJ01000001">
    <property type="protein sequence ID" value="OTA18547.1"/>
    <property type="molecule type" value="Genomic_DNA"/>
</dbReference>
<comment type="caution">
    <text evidence="1">The sequence shown here is derived from an EMBL/GenBank/DDBJ whole genome shotgun (WGS) entry which is preliminary data.</text>
</comment>
<name>A0A1Y2SIV4_9GAMM</name>
<organism evidence="1 2">
    <name type="scientific">Xenorhabdus vietnamensis</name>
    <dbReference type="NCBI Taxonomy" id="351656"/>
    <lineage>
        <taxon>Bacteria</taxon>
        <taxon>Pseudomonadati</taxon>
        <taxon>Pseudomonadota</taxon>
        <taxon>Gammaproteobacteria</taxon>
        <taxon>Enterobacterales</taxon>
        <taxon>Morganellaceae</taxon>
        <taxon>Xenorhabdus</taxon>
    </lineage>
</organism>
<gene>
    <name evidence="1" type="ORF">Xvie_00375</name>
</gene>
<proteinExistence type="predicted"/>
<dbReference type="Proteomes" id="UP000194350">
    <property type="component" value="Unassembled WGS sequence"/>
</dbReference>
<evidence type="ECO:0000313" key="2">
    <source>
        <dbReference type="Proteomes" id="UP000194350"/>
    </source>
</evidence>
<evidence type="ECO:0000313" key="1">
    <source>
        <dbReference type="EMBL" id="OTA18547.1"/>
    </source>
</evidence>
<keyword evidence="2" id="KW-1185">Reference proteome</keyword>
<accession>A0A1Y2SIV4</accession>
<dbReference type="AlphaFoldDB" id="A0A1Y2SIV4"/>